<protein>
    <submittedName>
        <fullName evidence="1">Uncharacterized protein</fullName>
    </submittedName>
</protein>
<sequence>MESASSSSLSTSQEMTTSVPIVQTVPSTGQAESATLPGTSTATTGPTTGMKSLVITDNVATNVGPAQETSSALQSKQPKFIKLWEGFRETKDYESLASDWPSTMKVYRVVPQDQMKKQYDLHTIMSPKVDLFYSVVKLPSNMLMLYSSDNPCRLVGMLFPKIIILLVSGLINDTVASIEVVAVEFQLFPWHFHSKP</sequence>
<organism evidence="1 2">
    <name type="scientific">Cichorium intybus</name>
    <name type="common">Chicory</name>
    <dbReference type="NCBI Taxonomy" id="13427"/>
    <lineage>
        <taxon>Eukaryota</taxon>
        <taxon>Viridiplantae</taxon>
        <taxon>Streptophyta</taxon>
        <taxon>Embryophyta</taxon>
        <taxon>Tracheophyta</taxon>
        <taxon>Spermatophyta</taxon>
        <taxon>Magnoliopsida</taxon>
        <taxon>eudicotyledons</taxon>
        <taxon>Gunneridae</taxon>
        <taxon>Pentapetalae</taxon>
        <taxon>asterids</taxon>
        <taxon>campanulids</taxon>
        <taxon>Asterales</taxon>
        <taxon>Asteraceae</taxon>
        <taxon>Cichorioideae</taxon>
        <taxon>Cichorieae</taxon>
        <taxon>Cichoriinae</taxon>
        <taxon>Cichorium</taxon>
    </lineage>
</organism>
<comment type="caution">
    <text evidence="1">The sequence shown here is derived from an EMBL/GenBank/DDBJ whole genome shotgun (WGS) entry which is preliminary data.</text>
</comment>
<dbReference type="EMBL" id="CM042016">
    <property type="protein sequence ID" value="KAI3699124.1"/>
    <property type="molecule type" value="Genomic_DNA"/>
</dbReference>
<name>A0ACB8ZN49_CICIN</name>
<proteinExistence type="predicted"/>
<keyword evidence="2" id="KW-1185">Reference proteome</keyword>
<accession>A0ACB8ZN49</accession>
<evidence type="ECO:0000313" key="2">
    <source>
        <dbReference type="Proteomes" id="UP001055811"/>
    </source>
</evidence>
<gene>
    <name evidence="1" type="ORF">L2E82_43183</name>
</gene>
<dbReference type="Proteomes" id="UP001055811">
    <property type="component" value="Linkage Group LG08"/>
</dbReference>
<reference evidence="2" key="1">
    <citation type="journal article" date="2022" name="Mol. Ecol. Resour.">
        <title>The genomes of chicory, endive, great burdock and yacon provide insights into Asteraceae palaeo-polyploidization history and plant inulin production.</title>
        <authorList>
            <person name="Fan W."/>
            <person name="Wang S."/>
            <person name="Wang H."/>
            <person name="Wang A."/>
            <person name="Jiang F."/>
            <person name="Liu H."/>
            <person name="Zhao H."/>
            <person name="Xu D."/>
            <person name="Zhang Y."/>
        </authorList>
    </citation>
    <scope>NUCLEOTIDE SEQUENCE [LARGE SCALE GENOMIC DNA]</scope>
    <source>
        <strain evidence="2">cv. Punajuju</strain>
    </source>
</reference>
<evidence type="ECO:0000313" key="1">
    <source>
        <dbReference type="EMBL" id="KAI3699124.1"/>
    </source>
</evidence>
<reference evidence="1 2" key="2">
    <citation type="journal article" date="2022" name="Mol. Ecol. Resour.">
        <title>The genomes of chicory, endive, great burdock and yacon provide insights into Asteraceae paleo-polyploidization history and plant inulin production.</title>
        <authorList>
            <person name="Fan W."/>
            <person name="Wang S."/>
            <person name="Wang H."/>
            <person name="Wang A."/>
            <person name="Jiang F."/>
            <person name="Liu H."/>
            <person name="Zhao H."/>
            <person name="Xu D."/>
            <person name="Zhang Y."/>
        </authorList>
    </citation>
    <scope>NUCLEOTIDE SEQUENCE [LARGE SCALE GENOMIC DNA]</scope>
    <source>
        <strain evidence="2">cv. Punajuju</strain>
        <tissue evidence="1">Leaves</tissue>
    </source>
</reference>